<evidence type="ECO:0000313" key="4">
    <source>
        <dbReference type="Proteomes" id="UP000283374"/>
    </source>
</evidence>
<dbReference type="CDD" id="cd08899">
    <property type="entry name" value="SRPBCC_CalC_Aha1-like_6"/>
    <property type="match status" value="1"/>
</dbReference>
<dbReference type="Pfam" id="PF08327">
    <property type="entry name" value="AHSA1"/>
    <property type="match status" value="1"/>
</dbReference>
<dbReference type="Proteomes" id="UP000283374">
    <property type="component" value="Unassembled WGS sequence"/>
</dbReference>
<protein>
    <submittedName>
        <fullName evidence="3">ATPase</fullName>
    </submittedName>
</protein>
<evidence type="ECO:0000313" key="3">
    <source>
        <dbReference type="EMBL" id="RHA41574.1"/>
    </source>
</evidence>
<gene>
    <name evidence="3" type="ORF">D1825_08540</name>
</gene>
<keyword evidence="4" id="KW-1185">Reference proteome</keyword>
<dbReference type="AlphaFoldDB" id="A0A413RM71"/>
<comment type="similarity">
    <text evidence="1">Belongs to the AHA1 family.</text>
</comment>
<dbReference type="OrthoDB" id="8117292at2"/>
<reference evidence="3 4" key="1">
    <citation type="submission" date="2018-08" db="EMBL/GenBank/DDBJ databases">
        <title>Cellulomonas rhizosphaerae sp. nov., a novel actinomycete isolated from soil.</title>
        <authorList>
            <person name="Tian Y."/>
        </authorList>
    </citation>
    <scope>NUCLEOTIDE SEQUENCE [LARGE SCALE GENOMIC DNA]</scope>
    <source>
        <strain evidence="3 4">NEAU-TCZ24</strain>
    </source>
</reference>
<accession>A0A413RM71</accession>
<proteinExistence type="inferred from homology"/>
<dbReference type="InterPro" id="IPR023393">
    <property type="entry name" value="START-like_dom_sf"/>
</dbReference>
<dbReference type="SUPFAM" id="SSF55961">
    <property type="entry name" value="Bet v1-like"/>
    <property type="match status" value="1"/>
</dbReference>
<sequence length="180" mass="19422">MTNDVRATLSTFRDGTAVLFERRYATTADDLWEAVTSPERLARWLGPVYGDLRAGGTYELRMGEDLAGAAENAVGEIRDCDAPQMFSVTWRFPGEGETFVIVSVRPEDDGALLELQHYGLTPAGARGYAGGWHASLDQLADHVADVPVRSWQEAFDAALPLYRDQAGGETGGGQPTVASS</sequence>
<dbReference type="EMBL" id="QWKP01000184">
    <property type="protein sequence ID" value="RHA41574.1"/>
    <property type="molecule type" value="Genomic_DNA"/>
</dbReference>
<dbReference type="Gene3D" id="3.30.530.20">
    <property type="match status" value="1"/>
</dbReference>
<feature type="domain" description="Activator of Hsp90 ATPase homologue 1/2-like C-terminal" evidence="2">
    <location>
        <begin position="26"/>
        <end position="143"/>
    </location>
</feature>
<dbReference type="RefSeq" id="WP_118767008.1">
    <property type="nucleotide sequence ID" value="NZ_QWKP01000184.1"/>
</dbReference>
<organism evidence="3 4">
    <name type="scientific">Cellulomonas rhizosphaerae</name>
    <dbReference type="NCBI Taxonomy" id="2293719"/>
    <lineage>
        <taxon>Bacteria</taxon>
        <taxon>Bacillati</taxon>
        <taxon>Actinomycetota</taxon>
        <taxon>Actinomycetes</taxon>
        <taxon>Micrococcales</taxon>
        <taxon>Cellulomonadaceae</taxon>
        <taxon>Cellulomonas</taxon>
    </lineage>
</organism>
<evidence type="ECO:0000259" key="2">
    <source>
        <dbReference type="Pfam" id="PF08327"/>
    </source>
</evidence>
<comment type="caution">
    <text evidence="3">The sequence shown here is derived from an EMBL/GenBank/DDBJ whole genome shotgun (WGS) entry which is preliminary data.</text>
</comment>
<evidence type="ECO:0000256" key="1">
    <source>
        <dbReference type="ARBA" id="ARBA00006817"/>
    </source>
</evidence>
<dbReference type="InterPro" id="IPR013538">
    <property type="entry name" value="ASHA1/2-like_C"/>
</dbReference>
<name>A0A413RM71_9CELL</name>